<name>A0ABR4N4Z7_9FUNG</name>
<evidence type="ECO:0000256" key="2">
    <source>
        <dbReference type="SAM" id="SignalP"/>
    </source>
</evidence>
<keyword evidence="2" id="KW-0732">Signal</keyword>
<dbReference type="EMBL" id="JADGIZ020000032">
    <property type="protein sequence ID" value="KAL2914559.1"/>
    <property type="molecule type" value="Genomic_DNA"/>
</dbReference>
<feature type="region of interest" description="Disordered" evidence="1">
    <location>
        <begin position="115"/>
        <end position="153"/>
    </location>
</feature>
<reference evidence="3 4" key="1">
    <citation type="submission" date="2023-09" db="EMBL/GenBank/DDBJ databases">
        <title>Pangenome analysis of Batrachochytrium dendrobatidis and related Chytrids.</title>
        <authorList>
            <person name="Yacoub M.N."/>
            <person name="Stajich J.E."/>
            <person name="James T.Y."/>
        </authorList>
    </citation>
    <scope>NUCLEOTIDE SEQUENCE [LARGE SCALE GENOMIC DNA]</scope>
    <source>
        <strain evidence="3 4">JEL0888</strain>
    </source>
</reference>
<protein>
    <submittedName>
        <fullName evidence="3">Uncharacterized protein</fullName>
    </submittedName>
</protein>
<evidence type="ECO:0000256" key="1">
    <source>
        <dbReference type="SAM" id="MobiDB-lite"/>
    </source>
</evidence>
<feature type="compositionally biased region" description="Low complexity" evidence="1">
    <location>
        <begin position="116"/>
        <end position="145"/>
    </location>
</feature>
<dbReference type="Proteomes" id="UP001527925">
    <property type="component" value="Unassembled WGS sequence"/>
</dbReference>
<keyword evidence="4" id="KW-1185">Reference proteome</keyword>
<feature type="signal peptide" evidence="2">
    <location>
        <begin position="1"/>
        <end position="26"/>
    </location>
</feature>
<evidence type="ECO:0000313" key="4">
    <source>
        <dbReference type="Proteomes" id="UP001527925"/>
    </source>
</evidence>
<comment type="caution">
    <text evidence="3">The sequence shown here is derived from an EMBL/GenBank/DDBJ whole genome shotgun (WGS) entry which is preliminary data.</text>
</comment>
<gene>
    <name evidence="3" type="ORF">HK105_205910</name>
</gene>
<organism evidence="3 4">
    <name type="scientific">Polyrhizophydium stewartii</name>
    <dbReference type="NCBI Taxonomy" id="2732419"/>
    <lineage>
        <taxon>Eukaryota</taxon>
        <taxon>Fungi</taxon>
        <taxon>Fungi incertae sedis</taxon>
        <taxon>Chytridiomycota</taxon>
        <taxon>Chytridiomycota incertae sedis</taxon>
        <taxon>Chytridiomycetes</taxon>
        <taxon>Rhizophydiales</taxon>
        <taxon>Rhizophydiales incertae sedis</taxon>
        <taxon>Polyrhizophydium</taxon>
    </lineage>
</organism>
<accession>A0ABR4N4Z7</accession>
<proteinExistence type="predicted"/>
<sequence length="174" mass="16652">MPATDIHHRTMRLLLVMMLAVPLTTAQALGDVCTSDAGCATGTVCGRLAGTPAALPGVCIMPGAKVSGPGQPCGGFVPLPPQCAPGLKCIRAAVPDLPGVCTPPDGTTTMISLPLPATTSMASPPSTSSSPTSAVASPTGSPSGSKNAAAAGPASPGVLLAVAAALSAAAAMSL</sequence>
<evidence type="ECO:0000313" key="3">
    <source>
        <dbReference type="EMBL" id="KAL2914559.1"/>
    </source>
</evidence>
<feature type="chain" id="PRO_5047365449" evidence="2">
    <location>
        <begin position="27"/>
        <end position="174"/>
    </location>
</feature>